<evidence type="ECO:0000313" key="6">
    <source>
        <dbReference type="Proteomes" id="UP000694308"/>
    </source>
</evidence>
<dbReference type="InterPro" id="IPR011081">
    <property type="entry name" value="Big_4"/>
</dbReference>
<dbReference type="RefSeq" id="WP_218319677.1">
    <property type="nucleotide sequence ID" value="NZ_JAEEGC010000028.1"/>
</dbReference>
<evidence type="ECO:0000259" key="3">
    <source>
        <dbReference type="Pfam" id="PF07532"/>
    </source>
</evidence>
<name>A0A949TVI6_9CLOT</name>
<gene>
    <name evidence="5" type="ORF">I6U48_06875</name>
</gene>
<comment type="caution">
    <text evidence="5">The sequence shown here is derived from an EMBL/GenBank/DDBJ whole genome shotgun (WGS) entry which is preliminary data.</text>
</comment>
<keyword evidence="2" id="KW-0732">Signal</keyword>
<organism evidence="5 6">
    <name type="scientific">Clostridium thailandense</name>
    <dbReference type="NCBI Taxonomy" id="2794346"/>
    <lineage>
        <taxon>Bacteria</taxon>
        <taxon>Bacillati</taxon>
        <taxon>Bacillota</taxon>
        <taxon>Clostridia</taxon>
        <taxon>Eubacteriales</taxon>
        <taxon>Clostridiaceae</taxon>
        <taxon>Clostridium</taxon>
    </lineage>
</organism>
<feature type="region of interest" description="Disordered" evidence="1">
    <location>
        <begin position="321"/>
        <end position="343"/>
    </location>
</feature>
<keyword evidence="6" id="KW-1185">Reference proteome</keyword>
<dbReference type="Pfam" id="PF16472">
    <property type="entry name" value="DUF5050"/>
    <property type="match status" value="2"/>
</dbReference>
<evidence type="ECO:0000259" key="4">
    <source>
        <dbReference type="Pfam" id="PF16472"/>
    </source>
</evidence>
<dbReference type="InterPro" id="IPR051922">
    <property type="entry name" value="Bact_Sporulation_Assoc"/>
</dbReference>
<dbReference type="Proteomes" id="UP000694308">
    <property type="component" value="Unassembled WGS sequence"/>
</dbReference>
<evidence type="ECO:0000256" key="1">
    <source>
        <dbReference type="SAM" id="MobiDB-lite"/>
    </source>
</evidence>
<sequence length="727" mass="79661">MVKRKLAIMTIAIAISAFVTTSASAAAQTKRLWGSDRYETGSAIVEEGWQSTSYYAVIVNGENFPDALSAAPLAKMYNAPILLTQDNTLDSNTASELKRLNVKSVFIVGGEGVVRPSVEKALNDLGIQTTRYKGQDRNETSIKVANQIGTKNGIIVATDSDYADALSAAPIAANLQMPIILVSKNAITSELKNFIFMNYIPKTYVLGDTDIISDGVAGMFPNVQRITGKDKYERNVGVMKAFEDKLNFNNVCLAYSEKFADALSGSVLAAGNGNPIVLIGDELSSSTSDYIKSKSSSINKFTILGGTAGIKDSIVTQLTNGTSSNTSTDTDTDVTVNDNEGNTEGNLRNGGFIVEKDGWIYYIKNGKKIYRIRTDGTQETLVADVKNARSLNVVGSNIYYVGSSDTSSSSYGTTDSVSMYKGSVGGGYRTTLYSEHEDDFGKGFPYMKAIDHWVCYSPNLAYITKENSSFYDCFYKMDADTKVNKQSTGDYLKSLATEGGFMYFTTKDDNTIRKMPTSGNKKSDGTPDNKEVDLGVRGTILDVQNGYIYYNDADGNTYKMKEDGSEKTKIVSLPDKFIINGDWVYYVVPGKDNLYQLRRMKLDGSQDVGLNAYKVDSFAITGGWIYYRNSGNGNIYKMSLDGSSREEFPDKITVKTVQDVRVSIKKGEAYSFPGAVQAEMEDESTQYFTVTWDKTNLDTSKAGTYSFYGTIDGYTNKVKLIVEVSDN</sequence>
<evidence type="ECO:0000313" key="5">
    <source>
        <dbReference type="EMBL" id="MBV7272641.1"/>
    </source>
</evidence>
<protein>
    <submittedName>
        <fullName evidence="5">Cell wall-binding repeat-containing protein</fullName>
    </submittedName>
</protein>
<proteinExistence type="predicted"/>
<dbReference type="InterPro" id="IPR007253">
    <property type="entry name" value="Cell_wall-bd_2"/>
</dbReference>
<feature type="domain" description="Prolow-density lipoprotein receptor-related protein 1-like beta-propeller" evidence="4">
    <location>
        <begin position="342"/>
        <end position="524"/>
    </location>
</feature>
<feature type="chain" id="PRO_5037153551" evidence="2">
    <location>
        <begin position="26"/>
        <end position="727"/>
    </location>
</feature>
<feature type="signal peptide" evidence="2">
    <location>
        <begin position="1"/>
        <end position="25"/>
    </location>
</feature>
<reference evidence="5" key="1">
    <citation type="submission" date="2020-12" db="EMBL/GenBank/DDBJ databases">
        <title>Clostridium thailandense sp. nov., a novel acetogenic bacterium isolated from peat land soil in Thailand.</title>
        <authorList>
            <person name="Chaikitkaew S."/>
            <person name="Birkeland N.K."/>
        </authorList>
    </citation>
    <scope>NUCLEOTIDE SEQUENCE</scope>
    <source>
        <strain evidence="5">PL3</strain>
    </source>
</reference>
<dbReference type="PANTHER" id="PTHR30032">
    <property type="entry name" value="N-ACETYLMURAMOYL-L-ALANINE AMIDASE-RELATED"/>
    <property type="match status" value="1"/>
</dbReference>
<dbReference type="EMBL" id="JAEEGC010000028">
    <property type="protein sequence ID" value="MBV7272641.1"/>
    <property type="molecule type" value="Genomic_DNA"/>
</dbReference>
<dbReference type="AlphaFoldDB" id="A0A949TVI6"/>
<dbReference type="Pfam" id="PF07532">
    <property type="entry name" value="Big_4"/>
    <property type="match status" value="1"/>
</dbReference>
<feature type="domain" description="Prolow-density lipoprotein receptor-related protein 1-like beta-propeller" evidence="4">
    <location>
        <begin position="541"/>
        <end position="650"/>
    </location>
</feature>
<dbReference type="PANTHER" id="PTHR30032:SF8">
    <property type="entry name" value="GERMINATION-SPECIFIC N-ACETYLMURAMOYL-L-ALANINE AMIDASE"/>
    <property type="match status" value="1"/>
</dbReference>
<dbReference type="Pfam" id="PF04122">
    <property type="entry name" value="CW_binding_2"/>
    <property type="match status" value="3"/>
</dbReference>
<dbReference type="InterPro" id="IPR032485">
    <property type="entry name" value="LRP1-like_beta_prop"/>
</dbReference>
<feature type="domain" description="Bacterial Ig-like" evidence="3">
    <location>
        <begin position="658"/>
        <end position="714"/>
    </location>
</feature>
<evidence type="ECO:0000256" key="2">
    <source>
        <dbReference type="SAM" id="SignalP"/>
    </source>
</evidence>
<accession>A0A949TVI6</accession>